<evidence type="ECO:0000256" key="5">
    <source>
        <dbReference type="ARBA" id="ARBA00022927"/>
    </source>
</evidence>
<dbReference type="EMBL" id="BDSA01000002">
    <property type="protein sequence ID" value="GBE60644.1"/>
    <property type="molecule type" value="Genomic_DNA"/>
</dbReference>
<dbReference type="Pfam" id="PF00226">
    <property type="entry name" value="DnaJ"/>
    <property type="match status" value="1"/>
</dbReference>
<feature type="transmembrane region" description="Helical" evidence="9">
    <location>
        <begin position="23"/>
        <end position="46"/>
    </location>
</feature>
<dbReference type="PRINTS" id="PR00625">
    <property type="entry name" value="JDOMAIN"/>
</dbReference>
<dbReference type="SMART" id="SM00271">
    <property type="entry name" value="DnaJ"/>
    <property type="match status" value="1"/>
</dbReference>
<organism evidence="11 12">
    <name type="scientific">Babesia ovata</name>
    <dbReference type="NCBI Taxonomy" id="189622"/>
    <lineage>
        <taxon>Eukaryota</taxon>
        <taxon>Sar</taxon>
        <taxon>Alveolata</taxon>
        <taxon>Apicomplexa</taxon>
        <taxon>Aconoidasida</taxon>
        <taxon>Piroplasmida</taxon>
        <taxon>Babesiidae</taxon>
        <taxon>Babesia</taxon>
    </lineage>
</organism>
<evidence type="ECO:0000256" key="7">
    <source>
        <dbReference type="ARBA" id="ARBA00023136"/>
    </source>
</evidence>
<sequence length="618" mass="70744">MSQFHDTFTRGSRTDPLLSYDDFASRVFTSGFLACFLVPITIYCFYQWTGPKRNTLPQKLKLRENHVEGETTPCFHCGCSICRQRRTAERNRRFTLEDYMNTATILKIIVLAFFWWLVFYLIKGIDTSQNIKTFDPFAFLGVPLGASKKEIQKAYRHMSLRYHPDRNPNDPEAAAHFILVTKAYKTLTNDKFRQNYERYGNPDGPGMMKIGIGLPRFLVDVGNQVLILSLFFIVLLVVIPGIFFYYYRTQKQYTALGVRLETLQLIYYTITENTRQKALLDIYASATECTSVPAKPEDDILLRRFGADIGEIKRKNITKDMLRNFIVLVWHMNRNDELPPQLKATQAEILKYSMLLTQCMLDVALCRRWMMTSKSIVEFRRCLIQGLTGRRDAYYQIPHLTDDRIGHIQRSKSGGKAIGEYVRTPMESKKGLVSMTDVQLSDVDAFCKFFPQVELTVEVYVNDANDICVGDIITFEITITRTNVPEECQLVGPVHAPLFPWVKYEEWVILLSFGEQDDKLLGFTVSSSRERVITEKISVLADRTGGHSVLVTAMSDSYFGCDQTKKVTYTVNAPSETTEFRIHPEDLALDNEPSAIGKMIGDLLGDGDSDEEEEVTDE</sequence>
<name>A0A2H6KCE0_9APIC</name>
<dbReference type="SMART" id="SM00973">
    <property type="entry name" value="Sec63"/>
    <property type="match status" value="1"/>
</dbReference>
<protein>
    <submittedName>
        <fullName evidence="11">Domain containing protein</fullName>
    </submittedName>
</protein>
<evidence type="ECO:0000313" key="12">
    <source>
        <dbReference type="Proteomes" id="UP000236319"/>
    </source>
</evidence>
<evidence type="ECO:0000256" key="1">
    <source>
        <dbReference type="ARBA" id="ARBA00004477"/>
    </source>
</evidence>
<dbReference type="InterPro" id="IPR001623">
    <property type="entry name" value="DnaJ_domain"/>
</dbReference>
<evidence type="ECO:0000256" key="9">
    <source>
        <dbReference type="SAM" id="Phobius"/>
    </source>
</evidence>
<keyword evidence="6 9" id="KW-1133">Transmembrane helix</keyword>
<keyword evidence="4" id="KW-0256">Endoplasmic reticulum</keyword>
<dbReference type="InterPro" id="IPR035892">
    <property type="entry name" value="C2_domain_sf"/>
</dbReference>
<dbReference type="GO" id="GO:0003723">
    <property type="term" value="F:RNA binding"/>
    <property type="evidence" value="ECO:0007669"/>
    <property type="project" value="TreeGrafter"/>
</dbReference>
<dbReference type="InterPro" id="IPR004179">
    <property type="entry name" value="Sec63-dom"/>
</dbReference>
<dbReference type="SUPFAM" id="SSF158702">
    <property type="entry name" value="Sec63 N-terminal domain-like"/>
    <property type="match status" value="1"/>
</dbReference>
<feature type="domain" description="J" evidence="10">
    <location>
        <begin position="135"/>
        <end position="200"/>
    </location>
</feature>
<feature type="transmembrane region" description="Helical" evidence="9">
    <location>
        <begin position="225"/>
        <end position="247"/>
    </location>
</feature>
<dbReference type="GO" id="GO:0031207">
    <property type="term" value="C:Sec62/Sec63 complex"/>
    <property type="evidence" value="ECO:0007669"/>
    <property type="project" value="TreeGrafter"/>
</dbReference>
<evidence type="ECO:0000256" key="2">
    <source>
        <dbReference type="ARBA" id="ARBA00022448"/>
    </source>
</evidence>
<dbReference type="Proteomes" id="UP000236319">
    <property type="component" value="Unassembled WGS sequence"/>
</dbReference>
<dbReference type="PROSITE" id="PS50076">
    <property type="entry name" value="DNAJ_2"/>
    <property type="match status" value="1"/>
</dbReference>
<evidence type="ECO:0000256" key="4">
    <source>
        <dbReference type="ARBA" id="ARBA00022824"/>
    </source>
</evidence>
<dbReference type="GO" id="GO:0008320">
    <property type="term" value="F:protein transmembrane transporter activity"/>
    <property type="evidence" value="ECO:0007669"/>
    <property type="project" value="TreeGrafter"/>
</dbReference>
<dbReference type="GO" id="GO:0006620">
    <property type="term" value="P:post-translational protein targeting to endoplasmic reticulum membrane"/>
    <property type="evidence" value="ECO:0007669"/>
    <property type="project" value="TreeGrafter"/>
</dbReference>
<dbReference type="OrthoDB" id="1734229at2759"/>
<keyword evidence="3 9" id="KW-0812">Transmembrane</keyword>
<dbReference type="RefSeq" id="XP_028866887.1">
    <property type="nucleotide sequence ID" value="XM_029011054.1"/>
</dbReference>
<keyword evidence="2" id="KW-0813">Transport</keyword>
<dbReference type="Gene3D" id="1.10.3380.10">
    <property type="entry name" value="Sec63 N-terminal domain-like domain"/>
    <property type="match status" value="1"/>
</dbReference>
<dbReference type="Gene3D" id="2.60.40.150">
    <property type="entry name" value="C2 domain"/>
    <property type="match status" value="1"/>
</dbReference>
<dbReference type="GO" id="GO:0006614">
    <property type="term" value="P:SRP-dependent cotranslational protein targeting to membrane"/>
    <property type="evidence" value="ECO:0007669"/>
    <property type="project" value="TreeGrafter"/>
</dbReference>
<dbReference type="AlphaFoldDB" id="A0A2H6KCE0"/>
<feature type="transmembrane region" description="Helical" evidence="9">
    <location>
        <begin position="99"/>
        <end position="122"/>
    </location>
</feature>
<keyword evidence="5" id="KW-0653">Protein transport</keyword>
<comment type="subcellular location">
    <subcellularLocation>
        <location evidence="1">Endoplasmic reticulum membrane</location>
        <topology evidence="1">Multi-pass membrane protein</topology>
    </subcellularLocation>
</comment>
<keyword evidence="7 9" id="KW-0472">Membrane</keyword>
<dbReference type="InterPro" id="IPR014756">
    <property type="entry name" value="Ig_E-set"/>
</dbReference>
<dbReference type="SUPFAM" id="SSF81296">
    <property type="entry name" value="E set domains"/>
    <property type="match status" value="1"/>
</dbReference>
<reference evidence="11 12" key="1">
    <citation type="journal article" date="2017" name="BMC Genomics">
        <title>Whole-genome assembly of Babesia ovata and comparative genomics between closely related pathogens.</title>
        <authorList>
            <person name="Yamagishi J."/>
            <person name="Asada M."/>
            <person name="Hakimi H."/>
            <person name="Tanaka T.Q."/>
            <person name="Sugimoto C."/>
            <person name="Kawazu S."/>
        </authorList>
    </citation>
    <scope>NUCLEOTIDE SEQUENCE [LARGE SCALE GENOMIC DNA]</scope>
    <source>
        <strain evidence="11 12">Miyake</strain>
    </source>
</reference>
<accession>A0A2H6KCE0</accession>
<dbReference type="GeneID" id="39874414"/>
<evidence type="ECO:0000256" key="3">
    <source>
        <dbReference type="ARBA" id="ARBA00022692"/>
    </source>
</evidence>
<dbReference type="Pfam" id="PF02889">
    <property type="entry name" value="Sec63"/>
    <property type="match status" value="1"/>
</dbReference>
<proteinExistence type="predicted"/>
<dbReference type="Gene3D" id="1.10.287.110">
    <property type="entry name" value="DnaJ domain"/>
    <property type="match status" value="1"/>
</dbReference>
<comment type="caution">
    <text evidence="11">The sequence shown here is derived from an EMBL/GenBank/DDBJ whole genome shotgun (WGS) entry which is preliminary data.</text>
</comment>
<dbReference type="SUPFAM" id="SSF46565">
    <property type="entry name" value="Chaperone J-domain"/>
    <property type="match status" value="1"/>
</dbReference>
<dbReference type="PANTHER" id="PTHR24075">
    <property type="entry name" value="SEC63 DOMAIN-CONTAINING"/>
    <property type="match status" value="1"/>
</dbReference>
<dbReference type="VEuPathDB" id="PiroplasmaDB:BOVATA_021370"/>
<gene>
    <name evidence="11" type="ORF">BOVATA_021370</name>
</gene>
<keyword evidence="12" id="KW-1185">Reference proteome</keyword>
<evidence type="ECO:0000256" key="8">
    <source>
        <dbReference type="ARBA" id="ARBA00023186"/>
    </source>
</evidence>
<keyword evidence="8" id="KW-0143">Chaperone</keyword>
<evidence type="ECO:0000259" key="10">
    <source>
        <dbReference type="PROSITE" id="PS50076"/>
    </source>
</evidence>
<evidence type="ECO:0000313" key="11">
    <source>
        <dbReference type="EMBL" id="GBE60644.1"/>
    </source>
</evidence>
<dbReference type="InterPro" id="IPR036869">
    <property type="entry name" value="J_dom_sf"/>
</dbReference>
<dbReference type="CDD" id="cd06257">
    <property type="entry name" value="DnaJ"/>
    <property type="match status" value="1"/>
</dbReference>
<dbReference type="PANTHER" id="PTHR24075:SF0">
    <property type="entry name" value="TRANSLOCATION PROTEIN SEC63 HOMOLOG"/>
    <property type="match status" value="1"/>
</dbReference>
<evidence type="ECO:0000256" key="6">
    <source>
        <dbReference type="ARBA" id="ARBA00022989"/>
    </source>
</evidence>